<dbReference type="InterPro" id="IPR027417">
    <property type="entry name" value="P-loop_NTPase"/>
</dbReference>
<feature type="domain" description="ABC transporter" evidence="4">
    <location>
        <begin position="5"/>
        <end position="231"/>
    </location>
</feature>
<protein>
    <submittedName>
        <fullName evidence="5">ABC transporter related</fullName>
    </submittedName>
</protein>
<dbReference type="Proteomes" id="UP000000370">
    <property type="component" value="Chromosome"/>
</dbReference>
<dbReference type="HOGENOM" id="CLU_000604_1_2_9"/>
<dbReference type="PANTHER" id="PTHR43158">
    <property type="entry name" value="SKFA PEPTIDE EXPORT ATP-BINDING PROTEIN SKFE"/>
    <property type="match status" value="1"/>
</dbReference>
<dbReference type="Gene3D" id="3.40.50.300">
    <property type="entry name" value="P-loop containing nucleotide triphosphate hydrolases"/>
    <property type="match status" value="1"/>
</dbReference>
<dbReference type="EMBL" id="CP000885">
    <property type="protein sequence ID" value="ABX41461.1"/>
    <property type="molecule type" value="Genomic_DNA"/>
</dbReference>
<keyword evidence="1" id="KW-0547">Nucleotide-binding</keyword>
<dbReference type="AlphaFoldDB" id="A9KML6"/>
<organism evidence="5 6">
    <name type="scientific">Lachnoclostridium phytofermentans (strain ATCC 700394 / DSM 18823 / ISDg)</name>
    <name type="common">Clostridium phytofermentans</name>
    <dbReference type="NCBI Taxonomy" id="357809"/>
    <lineage>
        <taxon>Bacteria</taxon>
        <taxon>Bacillati</taxon>
        <taxon>Bacillota</taxon>
        <taxon>Clostridia</taxon>
        <taxon>Lachnospirales</taxon>
        <taxon>Lachnospiraceae</taxon>
    </lineage>
</organism>
<evidence type="ECO:0000256" key="3">
    <source>
        <dbReference type="SAM" id="Coils"/>
    </source>
</evidence>
<evidence type="ECO:0000259" key="4">
    <source>
        <dbReference type="PROSITE" id="PS50893"/>
    </source>
</evidence>
<dbReference type="PANTHER" id="PTHR43158:SF7">
    <property type="entry name" value="ABC TRANSPORTER, ATP-BINDING PROTEIN"/>
    <property type="match status" value="1"/>
</dbReference>
<feature type="coiled-coil region" evidence="3">
    <location>
        <begin position="215"/>
        <end position="242"/>
    </location>
</feature>
<keyword evidence="2" id="KW-0067">ATP-binding</keyword>
<keyword evidence="3" id="KW-0175">Coiled coil</keyword>
<dbReference type="SUPFAM" id="SSF52540">
    <property type="entry name" value="P-loop containing nucleoside triphosphate hydrolases"/>
    <property type="match status" value="1"/>
</dbReference>
<name>A9KML6_LACP7</name>
<dbReference type="RefSeq" id="WP_012199107.1">
    <property type="nucleotide sequence ID" value="NC_010001.1"/>
</dbReference>
<evidence type="ECO:0000256" key="2">
    <source>
        <dbReference type="ARBA" id="ARBA00022840"/>
    </source>
</evidence>
<reference evidence="6" key="1">
    <citation type="submission" date="2007-11" db="EMBL/GenBank/DDBJ databases">
        <title>Complete genome sequence of Clostridium phytofermentans ISDg.</title>
        <authorList>
            <person name="Leschine S.B."/>
            <person name="Warnick T.A."/>
            <person name="Blanchard J.L."/>
            <person name="Schnell D.J."/>
            <person name="Petit E.L."/>
            <person name="LaTouf W.G."/>
            <person name="Copeland A."/>
            <person name="Lucas S."/>
            <person name="Lapidus A."/>
            <person name="Barry K."/>
            <person name="Glavina del Rio T."/>
            <person name="Dalin E."/>
            <person name="Tice H."/>
            <person name="Pitluck S."/>
            <person name="Kiss H."/>
            <person name="Brettin T."/>
            <person name="Bruce D."/>
            <person name="Detter J.C."/>
            <person name="Han C."/>
            <person name="Kuske C."/>
            <person name="Schmutz J."/>
            <person name="Larimer F."/>
            <person name="Land M."/>
            <person name="Hauser L."/>
            <person name="Kyrpides N."/>
            <person name="Kim E.A."/>
            <person name="Richardson P."/>
        </authorList>
    </citation>
    <scope>NUCLEOTIDE SEQUENCE [LARGE SCALE GENOMIC DNA]</scope>
    <source>
        <strain evidence="6">ATCC 700394 / DSM 18823 / ISDg</strain>
    </source>
</reference>
<dbReference type="PROSITE" id="PS50893">
    <property type="entry name" value="ABC_TRANSPORTER_2"/>
    <property type="match status" value="1"/>
</dbReference>
<dbReference type="GO" id="GO:0005524">
    <property type="term" value="F:ATP binding"/>
    <property type="evidence" value="ECO:0007669"/>
    <property type="project" value="UniProtKB-KW"/>
</dbReference>
<evidence type="ECO:0000256" key="1">
    <source>
        <dbReference type="ARBA" id="ARBA00022741"/>
    </source>
</evidence>
<evidence type="ECO:0000313" key="5">
    <source>
        <dbReference type="EMBL" id="ABX41461.1"/>
    </source>
</evidence>
<gene>
    <name evidence="5" type="ordered locus">Cphy_1083</name>
</gene>
<dbReference type="InterPro" id="IPR003439">
    <property type="entry name" value="ABC_transporter-like_ATP-bd"/>
</dbReference>
<dbReference type="Pfam" id="PF00005">
    <property type="entry name" value="ABC_tran"/>
    <property type="match status" value="1"/>
</dbReference>
<dbReference type="eggNOG" id="COG1131">
    <property type="taxonomic scope" value="Bacteria"/>
</dbReference>
<accession>A9KML6</accession>
<evidence type="ECO:0000313" key="6">
    <source>
        <dbReference type="Proteomes" id="UP000000370"/>
    </source>
</evidence>
<dbReference type="STRING" id="357809.Cphy_1083"/>
<proteinExistence type="predicted"/>
<dbReference type="GO" id="GO:0016887">
    <property type="term" value="F:ATP hydrolysis activity"/>
    <property type="evidence" value="ECO:0007669"/>
    <property type="project" value="InterPro"/>
</dbReference>
<dbReference type="KEGG" id="cpy:Cphy_1083"/>
<dbReference type="OrthoDB" id="9809205at2"/>
<keyword evidence="6" id="KW-1185">Reference proteome</keyword>
<sequence>MYNEILIDKISKNIDGKNILQNVNMQIKKGDTIGFFDVGDGAKSVLFQILCGELTPDNGIVYYREEQLGKFSETPRDVGISIHPMGFIKEFNGYKNLKYIAGINGNIEDVEIIDSMKTVGLKPESRTKVGDFSTRMSQKLSIAQAIMEGQDILIFDELFTKENIKNHRELRKILCLLKERNITILLTSDKKEYIEKICDKGYMIQDGGIKELFIKQENKDEEQIEEKQIEEEQIEEEQIEEEMIVEEIIEEVS</sequence>